<dbReference type="RefSeq" id="WP_222607555.1">
    <property type="nucleotide sequence ID" value="NZ_CP081958.1"/>
</dbReference>
<evidence type="ECO:0000313" key="3">
    <source>
        <dbReference type="Proteomes" id="UP000826254"/>
    </source>
</evidence>
<organism evidence="2 3">
    <name type="scientific">Halobaculum magnesiiphilum</name>
    <dbReference type="NCBI Taxonomy" id="1017351"/>
    <lineage>
        <taxon>Archaea</taxon>
        <taxon>Methanobacteriati</taxon>
        <taxon>Methanobacteriota</taxon>
        <taxon>Stenosarchaea group</taxon>
        <taxon>Halobacteria</taxon>
        <taxon>Halobacteriales</taxon>
        <taxon>Haloferacaceae</taxon>
        <taxon>Halobaculum</taxon>
    </lineage>
</organism>
<proteinExistence type="predicted"/>
<keyword evidence="1" id="KW-0472">Membrane</keyword>
<dbReference type="AlphaFoldDB" id="A0A8T8WD09"/>
<evidence type="ECO:0000313" key="2">
    <source>
        <dbReference type="EMBL" id="QZP37747.1"/>
    </source>
</evidence>
<sequence>MIGEFLTAFPVEAVPDGSTLIPHHATYGLLAAVVVLATVWDDHRHSEPLTEATGVLVGLFAFVVVWPWRPPIGATLAHVGPLAALAWMWRPGSAWGRLYPRRVQLVATGAILVGLDDIIEHAWPVPSPLDTGFHLLGPMPSAALATVAVAAAVYALQTAPTHNHQTTEDTTW</sequence>
<dbReference type="GeneID" id="67176631"/>
<keyword evidence="1" id="KW-0812">Transmembrane</keyword>
<feature type="transmembrane region" description="Helical" evidence="1">
    <location>
        <begin position="135"/>
        <end position="156"/>
    </location>
</feature>
<feature type="transmembrane region" description="Helical" evidence="1">
    <location>
        <begin position="52"/>
        <end position="68"/>
    </location>
</feature>
<feature type="transmembrane region" description="Helical" evidence="1">
    <location>
        <begin position="20"/>
        <end position="40"/>
    </location>
</feature>
<keyword evidence="1" id="KW-1133">Transmembrane helix</keyword>
<evidence type="ECO:0000256" key="1">
    <source>
        <dbReference type="SAM" id="Phobius"/>
    </source>
</evidence>
<accession>A0A8T8WD09</accession>
<dbReference type="Proteomes" id="UP000826254">
    <property type="component" value="Chromosome"/>
</dbReference>
<dbReference type="KEGG" id="hmp:K6T50_00775"/>
<gene>
    <name evidence="2" type="ORF">K6T50_00775</name>
</gene>
<name>A0A8T8WD09_9EURY</name>
<dbReference type="EMBL" id="CP081958">
    <property type="protein sequence ID" value="QZP37747.1"/>
    <property type="molecule type" value="Genomic_DNA"/>
</dbReference>
<protein>
    <submittedName>
        <fullName evidence="2">Uncharacterized protein</fullName>
    </submittedName>
</protein>
<keyword evidence="3" id="KW-1185">Reference proteome</keyword>
<reference evidence="2 3" key="1">
    <citation type="journal article" date="2021" name="Int. J. Syst. Evol. Microbiol.">
        <title>Halobaculum halophilum sp. nov. and Halobaculum salinum sp. nov., isolated from salt lake and saline soil.</title>
        <authorList>
            <person name="Cui H.L."/>
            <person name="Shi X.W."/>
            <person name="Yin X.M."/>
            <person name="Yang X.Y."/>
            <person name="Hou J."/>
            <person name="Zhu L."/>
        </authorList>
    </citation>
    <scope>NUCLEOTIDE SEQUENCE [LARGE SCALE GENOMIC DNA]</scope>
    <source>
        <strain evidence="2 3">NBRC 109044</strain>
    </source>
</reference>